<dbReference type="STRING" id="865938.Weevi_0435"/>
<dbReference type="OrthoDB" id="798409at2"/>
<dbReference type="GO" id="GO:0003677">
    <property type="term" value="F:DNA binding"/>
    <property type="evidence" value="ECO:0007669"/>
    <property type="project" value="UniProtKB-KW"/>
</dbReference>
<dbReference type="Pfam" id="PF01381">
    <property type="entry name" value="HTH_3"/>
    <property type="match status" value="1"/>
</dbReference>
<proteinExistence type="predicted"/>
<feature type="coiled-coil region" evidence="2">
    <location>
        <begin position="100"/>
        <end position="127"/>
    </location>
</feature>
<dbReference type="PANTHER" id="PTHR46558:SF4">
    <property type="entry name" value="DNA-BIDING PHAGE PROTEIN"/>
    <property type="match status" value="1"/>
</dbReference>
<reference evidence="4 5" key="1">
    <citation type="journal article" date="2011" name="Stand. Genomic Sci.">
        <title>Complete genome sequence of Weeksella virosa type strain (9751).</title>
        <authorList>
            <person name="Lang E."/>
            <person name="Teshima H."/>
            <person name="Lucas S."/>
            <person name="Lapidus A."/>
            <person name="Hammon N."/>
            <person name="Deshpande S."/>
            <person name="Nolan M."/>
            <person name="Cheng J.F."/>
            <person name="Pitluck S."/>
            <person name="Liolios K."/>
            <person name="Pagani I."/>
            <person name="Mikhailova N."/>
            <person name="Ivanova N."/>
            <person name="Mavromatis K."/>
            <person name="Pati A."/>
            <person name="Tapia R."/>
            <person name="Han C."/>
            <person name="Goodwin L."/>
            <person name="Chen A."/>
            <person name="Palaniappan K."/>
            <person name="Land M."/>
            <person name="Hauser L."/>
            <person name="Chang Y.J."/>
            <person name="Jeffries C.D."/>
            <person name="Brambilla E.M."/>
            <person name="Kopitz M."/>
            <person name="Rohde M."/>
            <person name="Goker M."/>
            <person name="Tindall B.J."/>
            <person name="Detter J.C."/>
            <person name="Woyke T."/>
            <person name="Bristow J."/>
            <person name="Eisen J.A."/>
            <person name="Markowitz V."/>
            <person name="Hugenholtz P."/>
            <person name="Klenk H.P."/>
            <person name="Kyrpides N.C."/>
        </authorList>
    </citation>
    <scope>NUCLEOTIDE SEQUENCE [LARGE SCALE GENOMIC DNA]</scope>
    <source>
        <strain evidence="5">ATCC 43766 / DSM 16922 / JCM 21250 / NBRC 16016 / NCTC 11634 / CL345/78</strain>
    </source>
</reference>
<dbReference type="AlphaFoldDB" id="F0NYV2"/>
<keyword evidence="2" id="KW-0175">Coiled coil</keyword>
<dbReference type="PANTHER" id="PTHR46558">
    <property type="entry name" value="TRACRIPTIONAL REGULATORY PROTEIN-RELATED-RELATED"/>
    <property type="match status" value="1"/>
</dbReference>
<dbReference type="Gene3D" id="1.10.260.40">
    <property type="entry name" value="lambda repressor-like DNA-binding domains"/>
    <property type="match status" value="1"/>
</dbReference>
<dbReference type="CDD" id="cd00093">
    <property type="entry name" value="HTH_XRE"/>
    <property type="match status" value="1"/>
</dbReference>
<dbReference type="EMBL" id="CP002455">
    <property type="protein sequence ID" value="ADX67154.1"/>
    <property type="molecule type" value="Genomic_DNA"/>
</dbReference>
<dbReference type="KEGG" id="wvi:Weevi_0435"/>
<evidence type="ECO:0000256" key="2">
    <source>
        <dbReference type="SAM" id="Coils"/>
    </source>
</evidence>
<name>F0NYV2_WEEVC</name>
<dbReference type="eggNOG" id="COG1396">
    <property type="taxonomic scope" value="Bacteria"/>
</dbReference>
<dbReference type="SMART" id="SM00530">
    <property type="entry name" value="HTH_XRE"/>
    <property type="match status" value="1"/>
</dbReference>
<dbReference type="HOGENOM" id="CLU_066192_15_2_10"/>
<protein>
    <submittedName>
        <fullName evidence="4">Helix-turn-helix domain protein</fullName>
    </submittedName>
</protein>
<evidence type="ECO:0000313" key="4">
    <source>
        <dbReference type="EMBL" id="ADX67154.1"/>
    </source>
</evidence>
<organism evidence="4 5">
    <name type="scientific">Weeksella virosa (strain ATCC 43766 / DSM 16922 / JCM 21250 / CCUG 30538 / CDC 9751 / IAM 14551 / NBRC 16016 / NCTC 11634 / CL345/78)</name>
    <dbReference type="NCBI Taxonomy" id="865938"/>
    <lineage>
        <taxon>Bacteria</taxon>
        <taxon>Pseudomonadati</taxon>
        <taxon>Bacteroidota</taxon>
        <taxon>Flavobacteriia</taxon>
        <taxon>Flavobacteriales</taxon>
        <taxon>Weeksellaceae</taxon>
        <taxon>Weeksella</taxon>
    </lineage>
</organism>
<evidence type="ECO:0000313" key="5">
    <source>
        <dbReference type="Proteomes" id="UP000008641"/>
    </source>
</evidence>
<evidence type="ECO:0000259" key="3">
    <source>
        <dbReference type="PROSITE" id="PS50943"/>
    </source>
</evidence>
<keyword evidence="5" id="KW-1185">Reference proteome</keyword>
<dbReference type="InterPro" id="IPR010982">
    <property type="entry name" value="Lambda_DNA-bd_dom_sf"/>
</dbReference>
<gene>
    <name evidence="4" type="ordered locus">Weevi_0435</name>
</gene>
<dbReference type="SUPFAM" id="SSF47413">
    <property type="entry name" value="lambda repressor-like DNA-binding domains"/>
    <property type="match status" value="1"/>
</dbReference>
<dbReference type="RefSeq" id="WP_013597546.1">
    <property type="nucleotide sequence ID" value="NC_015144.1"/>
</dbReference>
<evidence type="ECO:0000256" key="1">
    <source>
        <dbReference type="ARBA" id="ARBA00023125"/>
    </source>
</evidence>
<sequence>MDTVIGYKIRKVREIKNLSQSYMADKLSISQSSYSDIENCKTKISEEKLNEIARVLEVDSETIKNFNDQVVFNACSQSGYYNTNNITSTAKIEELYKELIKSKDEQILQLQEQLLSLKNELRLLRES</sequence>
<dbReference type="Proteomes" id="UP000008641">
    <property type="component" value="Chromosome"/>
</dbReference>
<dbReference type="InterPro" id="IPR001387">
    <property type="entry name" value="Cro/C1-type_HTH"/>
</dbReference>
<dbReference type="PROSITE" id="PS50943">
    <property type="entry name" value="HTH_CROC1"/>
    <property type="match status" value="1"/>
</dbReference>
<keyword evidence="1" id="KW-0238">DNA-binding</keyword>
<feature type="domain" description="HTH cro/C1-type" evidence="3">
    <location>
        <begin position="9"/>
        <end position="63"/>
    </location>
</feature>
<reference evidence="5" key="2">
    <citation type="journal article" date="2011" name="Stand. Genomic Sci.">
        <title>Complete genome sequence of Weeksella virosa type strain (9751T).</title>
        <authorList>
            <person name="Lang E."/>
            <person name="Teshima H."/>
            <person name="Lucas S."/>
            <person name="Lapidus A."/>
            <person name="Hammon N."/>
            <person name="Deshpande S."/>
            <person name="Nolan M."/>
            <person name="Cheng J."/>
            <person name="Pitluck S."/>
            <person name="Liolios K."/>
            <person name="Pagani I."/>
            <person name="Mikhailova N."/>
            <person name="Ivanova N."/>
            <person name="Mavromatis K."/>
            <person name="Pati A."/>
            <person name="Tapia R."/>
            <person name="Han C."/>
            <person name="Goodwin L."/>
            <person name="Chen A."/>
            <person name="Palaniappan K."/>
            <person name="Land M."/>
            <person name="Hauser L."/>
            <person name="Chang Y."/>
            <person name="Jeffries C."/>
            <person name="Brambilla E."/>
            <person name="Kopitz M."/>
            <person name="Rohde M."/>
            <person name="Goker M."/>
            <person name="Tindall B."/>
            <person name="Detter J."/>
            <person name="Woyke T."/>
            <person name="Bristow J."/>
            <person name="Eisen J."/>
            <person name="Markowitz V."/>
            <person name="Hugenholtz P."/>
            <person name="Klenk H."/>
            <person name="Kyrpides N."/>
        </authorList>
    </citation>
    <scope>NUCLEOTIDE SEQUENCE [LARGE SCALE GENOMIC DNA]</scope>
    <source>
        <strain evidence="5">ATCC 43766 / DSM 16922 / JCM 21250 / NBRC 16016 / NCTC 11634 / CL345/78</strain>
    </source>
</reference>
<accession>F0NYV2</accession>